<dbReference type="RefSeq" id="WP_065358601.1">
    <property type="nucleotide sequence ID" value="NZ_MATV01000012.1"/>
</dbReference>
<gene>
    <name evidence="1" type="ORF">NCTC11564_00631</name>
</gene>
<organism evidence="1 2">
    <name type="scientific">Streptococcus dysgalactiae subsp. equisimilis</name>
    <name type="common">Streptococcus equisimilis</name>
    <dbReference type="NCBI Taxonomy" id="119602"/>
    <lineage>
        <taxon>Bacteria</taxon>
        <taxon>Bacillati</taxon>
        <taxon>Bacillota</taxon>
        <taxon>Bacilli</taxon>
        <taxon>Lactobacillales</taxon>
        <taxon>Streptococcaceae</taxon>
        <taxon>Streptococcus</taxon>
    </lineage>
</organism>
<proteinExistence type="predicted"/>
<comment type="caution">
    <text evidence="1">The sequence shown here is derived from an EMBL/GenBank/DDBJ whole genome shotgun (WGS) entry which is preliminary data.</text>
</comment>
<accession>A0A9X8T279</accession>
<dbReference type="InterPro" id="IPR014054">
    <property type="entry name" value="Phage_regulatory_Rha"/>
</dbReference>
<name>A0A9X8T279_STREQ</name>
<dbReference type="Pfam" id="PF09669">
    <property type="entry name" value="Phage_pRha"/>
    <property type="match status" value="1"/>
</dbReference>
<evidence type="ECO:0000313" key="1">
    <source>
        <dbReference type="EMBL" id="SUN62719.1"/>
    </source>
</evidence>
<dbReference type="AlphaFoldDB" id="A0A9X8T279"/>
<sequence>MKAMIPMNDYGILVDKDNTARVDSRFIAQFFEKRHSHVMRDISAITEPKSGLSKEFTELNFELSSYKDSTGRKLPCYLLTRDGFTILAMGYTGPKAMKFKELYIKKFNEMEDFITTIISAREMFPILTENISLIHDNPKSYHYSNECDMINRLVLGMSAKQVRELYGIEKGQSIRPYLTSGQMYLIDRLQKIDAGLLISTPDYQARKRQLEWYLTKISKEADYE</sequence>
<dbReference type="Proteomes" id="UP000254559">
    <property type="component" value="Unassembled WGS sequence"/>
</dbReference>
<reference evidence="1 2" key="1">
    <citation type="submission" date="2018-06" db="EMBL/GenBank/DDBJ databases">
        <authorList>
            <consortium name="Pathogen Informatics"/>
            <person name="Doyle S."/>
        </authorList>
    </citation>
    <scope>NUCLEOTIDE SEQUENCE [LARGE SCALE GENOMIC DNA]</scope>
    <source>
        <strain evidence="1 2">NCTC11564</strain>
    </source>
</reference>
<protein>
    <submittedName>
        <fullName evidence="1">Uncharacterized phage-encoded protein</fullName>
    </submittedName>
</protein>
<dbReference type="NCBIfam" id="TIGR02681">
    <property type="entry name" value="phage_pRha"/>
    <property type="match status" value="1"/>
</dbReference>
<evidence type="ECO:0000313" key="2">
    <source>
        <dbReference type="Proteomes" id="UP000254559"/>
    </source>
</evidence>
<dbReference type="EMBL" id="UHFO01000001">
    <property type="protein sequence ID" value="SUN62719.1"/>
    <property type="molecule type" value="Genomic_DNA"/>
</dbReference>